<evidence type="ECO:0000313" key="1">
    <source>
        <dbReference type="EMBL" id="MCI26985.1"/>
    </source>
</evidence>
<accession>A0A392QUR5</accession>
<proteinExistence type="predicted"/>
<organism evidence="1 2">
    <name type="scientific">Trifolium medium</name>
    <dbReference type="NCBI Taxonomy" id="97028"/>
    <lineage>
        <taxon>Eukaryota</taxon>
        <taxon>Viridiplantae</taxon>
        <taxon>Streptophyta</taxon>
        <taxon>Embryophyta</taxon>
        <taxon>Tracheophyta</taxon>
        <taxon>Spermatophyta</taxon>
        <taxon>Magnoliopsida</taxon>
        <taxon>eudicotyledons</taxon>
        <taxon>Gunneridae</taxon>
        <taxon>Pentapetalae</taxon>
        <taxon>rosids</taxon>
        <taxon>fabids</taxon>
        <taxon>Fabales</taxon>
        <taxon>Fabaceae</taxon>
        <taxon>Papilionoideae</taxon>
        <taxon>50 kb inversion clade</taxon>
        <taxon>NPAAA clade</taxon>
        <taxon>Hologalegina</taxon>
        <taxon>IRL clade</taxon>
        <taxon>Trifolieae</taxon>
        <taxon>Trifolium</taxon>
    </lineage>
</organism>
<keyword evidence="2" id="KW-1185">Reference proteome</keyword>
<sequence length="57" mass="6708">FPTSQESKRLAFDHRIPLKEGTQHFNLCPFQYYSILKDMVDNLVDEMLSQGIIQHRA</sequence>
<dbReference type="EMBL" id="LXQA010156642">
    <property type="protein sequence ID" value="MCI26985.1"/>
    <property type="molecule type" value="Genomic_DNA"/>
</dbReference>
<dbReference type="AlphaFoldDB" id="A0A392QUR5"/>
<dbReference type="Proteomes" id="UP000265520">
    <property type="component" value="Unassembled WGS sequence"/>
</dbReference>
<comment type="caution">
    <text evidence="1">The sequence shown here is derived from an EMBL/GenBank/DDBJ whole genome shotgun (WGS) entry which is preliminary data.</text>
</comment>
<feature type="non-terminal residue" evidence="1">
    <location>
        <position position="1"/>
    </location>
</feature>
<evidence type="ECO:0000313" key="2">
    <source>
        <dbReference type="Proteomes" id="UP000265520"/>
    </source>
</evidence>
<name>A0A392QUR5_9FABA</name>
<protein>
    <submittedName>
        <fullName evidence="1">Uncharacterized protein</fullName>
    </submittedName>
</protein>
<reference evidence="1 2" key="1">
    <citation type="journal article" date="2018" name="Front. Plant Sci.">
        <title>Red Clover (Trifolium pratense) and Zigzag Clover (T. medium) - A Picture of Genomic Similarities and Differences.</title>
        <authorList>
            <person name="Dluhosova J."/>
            <person name="Istvanek J."/>
            <person name="Nedelnik J."/>
            <person name="Repkova J."/>
        </authorList>
    </citation>
    <scope>NUCLEOTIDE SEQUENCE [LARGE SCALE GENOMIC DNA]</scope>
    <source>
        <strain evidence="2">cv. 10/8</strain>
        <tissue evidence="1">Leaf</tissue>
    </source>
</reference>